<dbReference type="PROSITE" id="PS50837">
    <property type="entry name" value="NACHT"/>
    <property type="match status" value="1"/>
</dbReference>
<evidence type="ECO:0000256" key="1">
    <source>
        <dbReference type="ARBA" id="ARBA00004110"/>
    </source>
</evidence>
<evidence type="ECO:0000256" key="3">
    <source>
        <dbReference type="ARBA" id="ARBA00004193"/>
    </source>
</evidence>
<evidence type="ECO:0000259" key="22">
    <source>
        <dbReference type="PROSITE" id="PS50209"/>
    </source>
</evidence>
<evidence type="ECO:0000256" key="20">
    <source>
        <dbReference type="ARBA" id="ARBA00038296"/>
    </source>
</evidence>
<evidence type="ECO:0000256" key="18">
    <source>
        <dbReference type="ARBA" id="ARBA00023233"/>
    </source>
</evidence>
<dbReference type="Pfam" id="PF13553">
    <property type="entry name" value="FIIND"/>
    <property type="match status" value="1"/>
</dbReference>
<dbReference type="InterPro" id="IPR041267">
    <property type="entry name" value="NLRP_HD2"/>
</dbReference>
<dbReference type="RefSeq" id="XP_010886449.2">
    <property type="nucleotide sequence ID" value="XM_010888147.4"/>
</dbReference>
<evidence type="ECO:0000256" key="12">
    <source>
        <dbReference type="ARBA" id="ARBA00022741"/>
    </source>
</evidence>
<evidence type="ECO:0000313" key="26">
    <source>
        <dbReference type="Proteomes" id="UP000265140"/>
    </source>
</evidence>
<keyword evidence="15" id="KW-0391">Immunity</keyword>
<dbReference type="PROSITE" id="PS51830">
    <property type="entry name" value="FIIND"/>
    <property type="match status" value="1"/>
</dbReference>
<keyword evidence="18" id="KW-1271">Inflammasome</keyword>
<evidence type="ECO:0000256" key="9">
    <source>
        <dbReference type="ARBA" id="ARBA00022614"/>
    </source>
</evidence>
<keyword evidence="12" id="KW-0547">Nucleotide-binding</keyword>
<keyword evidence="16" id="KW-0472">Membrane</keyword>
<dbReference type="GO" id="GO:0005524">
    <property type="term" value="F:ATP binding"/>
    <property type="evidence" value="ECO:0007669"/>
    <property type="project" value="UniProtKB-KW"/>
</dbReference>
<reference evidence="25" key="2">
    <citation type="submission" date="2020-02" db="EMBL/GenBank/DDBJ databases">
        <title>Esox lucius (northern pike) genome, fEsoLuc1, primary haplotype.</title>
        <authorList>
            <person name="Myers G."/>
            <person name="Karagic N."/>
            <person name="Meyer A."/>
            <person name="Pippel M."/>
            <person name="Reichard M."/>
            <person name="Winkler S."/>
            <person name="Tracey A."/>
            <person name="Sims Y."/>
            <person name="Howe K."/>
            <person name="Rhie A."/>
            <person name="Formenti G."/>
            <person name="Durbin R."/>
            <person name="Fedrigo O."/>
            <person name="Jarvis E.D."/>
        </authorList>
    </citation>
    <scope>NUCLEOTIDE SEQUENCE [LARGE SCALE GENOMIC DNA]</scope>
</reference>
<evidence type="ECO:0000256" key="17">
    <source>
        <dbReference type="ARBA" id="ARBA00023139"/>
    </source>
</evidence>
<keyword evidence="26" id="KW-1185">Reference proteome</keyword>
<dbReference type="GO" id="GO:0006508">
    <property type="term" value="P:proteolysis"/>
    <property type="evidence" value="ECO:0007669"/>
    <property type="project" value="UniProtKB-KW"/>
</dbReference>
<keyword evidence="13" id="KW-0067">ATP-binding</keyword>
<dbReference type="PROSITE" id="PS50209">
    <property type="entry name" value="CARD"/>
    <property type="match status" value="1"/>
</dbReference>
<comment type="similarity">
    <text evidence="20">Belongs to the NOD1-NOD2 family.</text>
</comment>
<dbReference type="GeneID" id="105020833"/>
<dbReference type="GO" id="GO:0061702">
    <property type="term" value="C:canonical inflammasome complex"/>
    <property type="evidence" value="ECO:0007669"/>
    <property type="project" value="UniProtKB-SubCell"/>
</dbReference>
<dbReference type="Proteomes" id="UP000265140">
    <property type="component" value="Chromosome 25"/>
</dbReference>
<dbReference type="Gene3D" id="1.10.533.10">
    <property type="entry name" value="Death Domain, Fas"/>
    <property type="match status" value="1"/>
</dbReference>
<dbReference type="InterPro" id="IPR001315">
    <property type="entry name" value="CARD"/>
</dbReference>
<dbReference type="GO" id="GO:0042981">
    <property type="term" value="P:regulation of apoptotic process"/>
    <property type="evidence" value="ECO:0007669"/>
    <property type="project" value="InterPro"/>
</dbReference>
<dbReference type="STRING" id="8010.ENSELUP00000030301"/>
<keyword evidence="5" id="KW-1003">Cell membrane</keyword>
<dbReference type="InterPro" id="IPR025307">
    <property type="entry name" value="FIIND_dom"/>
</dbReference>
<dbReference type="Pfam" id="PF05729">
    <property type="entry name" value="NACHT"/>
    <property type="match status" value="1"/>
</dbReference>
<dbReference type="GO" id="GO:0012501">
    <property type="term" value="P:programmed cell death"/>
    <property type="evidence" value="ECO:0007669"/>
    <property type="project" value="UniProtKB-KW"/>
</dbReference>
<dbReference type="InParanoid" id="A0A3P8ZNI3"/>
<evidence type="ECO:0000256" key="5">
    <source>
        <dbReference type="ARBA" id="ARBA00022475"/>
    </source>
</evidence>
<dbReference type="GO" id="GO:0008233">
    <property type="term" value="F:peptidase activity"/>
    <property type="evidence" value="ECO:0007669"/>
    <property type="project" value="UniProtKB-KW"/>
</dbReference>
<feature type="region of interest" description="Disordered" evidence="21">
    <location>
        <begin position="1"/>
        <end position="29"/>
    </location>
</feature>
<comment type="subcellular location">
    <subcellularLocation>
        <location evidence="2">Basolateral cell membrane</location>
    </subcellularLocation>
    <subcellularLocation>
        <location evidence="3">Cell membrane</location>
        <topology evidence="3">Lipid-anchor</topology>
    </subcellularLocation>
    <subcellularLocation>
        <location evidence="1">Inflammasome</location>
    </subcellularLocation>
</comment>
<dbReference type="InterPro" id="IPR011029">
    <property type="entry name" value="DEATH-like_dom_sf"/>
</dbReference>
<organism evidence="25 26">
    <name type="scientific">Esox lucius</name>
    <name type="common">Northern pike</name>
    <dbReference type="NCBI Taxonomy" id="8010"/>
    <lineage>
        <taxon>Eukaryota</taxon>
        <taxon>Metazoa</taxon>
        <taxon>Chordata</taxon>
        <taxon>Craniata</taxon>
        <taxon>Vertebrata</taxon>
        <taxon>Euteleostomi</taxon>
        <taxon>Actinopterygii</taxon>
        <taxon>Neopterygii</taxon>
        <taxon>Teleostei</taxon>
        <taxon>Protacanthopterygii</taxon>
        <taxon>Esociformes</taxon>
        <taxon>Esocidae</taxon>
        <taxon>Esox</taxon>
    </lineage>
</organism>
<keyword evidence="10" id="KW-0378">Hydrolase</keyword>
<dbReference type="GO" id="GO:0045087">
    <property type="term" value="P:innate immune response"/>
    <property type="evidence" value="ECO:0007669"/>
    <property type="project" value="UniProtKB-KW"/>
</dbReference>
<evidence type="ECO:0000256" key="7">
    <source>
        <dbReference type="ARBA" id="ARBA00022588"/>
    </source>
</evidence>
<dbReference type="InterPro" id="IPR032675">
    <property type="entry name" value="LRR_dom_sf"/>
</dbReference>
<dbReference type="InterPro" id="IPR027417">
    <property type="entry name" value="P-loop_NTPase"/>
</dbReference>
<evidence type="ECO:0000256" key="13">
    <source>
        <dbReference type="ARBA" id="ARBA00022840"/>
    </source>
</evidence>
<evidence type="ECO:0000256" key="19">
    <source>
        <dbReference type="ARBA" id="ARBA00023288"/>
    </source>
</evidence>
<dbReference type="Pfam" id="PF14484">
    <property type="entry name" value="FISNA"/>
    <property type="match status" value="1"/>
</dbReference>
<feature type="domain" description="CARD" evidence="22">
    <location>
        <begin position="1533"/>
        <end position="1625"/>
    </location>
</feature>
<evidence type="ECO:0000256" key="4">
    <source>
        <dbReference type="ARBA" id="ARBA00008665"/>
    </source>
</evidence>
<protein>
    <recommendedName>
        <fullName evidence="27">NACHT domain-containing protein</fullName>
    </recommendedName>
</protein>
<dbReference type="OrthoDB" id="8603900at2759"/>
<dbReference type="SMART" id="SM00368">
    <property type="entry name" value="LRR_RI"/>
    <property type="match status" value="13"/>
</dbReference>
<dbReference type="GeneTree" id="ENSGT01150000286927"/>
<comment type="similarity">
    <text evidence="4">Belongs to the NLRP family.</text>
</comment>
<dbReference type="InterPro" id="IPR051261">
    <property type="entry name" value="NLR"/>
</dbReference>
<dbReference type="Gene3D" id="3.40.50.300">
    <property type="entry name" value="P-loop containing nucleotide triphosphate hydrolases"/>
    <property type="match status" value="1"/>
</dbReference>
<keyword evidence="10" id="KW-0645">Protease</keyword>
<dbReference type="Gene3D" id="3.80.10.10">
    <property type="entry name" value="Ribonuclease Inhibitor"/>
    <property type="match status" value="3"/>
</dbReference>
<feature type="compositionally biased region" description="Acidic residues" evidence="21">
    <location>
        <begin position="556"/>
        <end position="568"/>
    </location>
</feature>
<feature type="domain" description="FIIND" evidence="24">
    <location>
        <begin position="1247"/>
        <end position="1529"/>
    </location>
</feature>
<feature type="domain" description="NACHT" evidence="23">
    <location>
        <begin position="181"/>
        <end position="314"/>
    </location>
</feature>
<sequence>MSQDSGSESQSVQNPEPLQENEKEMESLGSEDASNITYNLMDMRSQIILRTQQDIKAKLTLKYKLIREGTEHQGNQNLLKNMYTELYITEGGSLRLCKEHVQKGVSKATLKKRTTFETAIKCNDIIKPKQRERLHRYSIPGDLHKGIFLMNMDATAPSSPRSDRPPLYAPYHKKRKKRKGFRNLTKGIAGIGKTVSVQKVILDWAEGTANQDIHFIFPLPFRDLNLMKDQYSLMTLLSHYFPELKEIDRIEDGETKTVFIFDGLNECRFPLDFKNNKKFYDVTESTSVDVLLTNLIEGNLFPSAHIWITTRPAAAYQIPPEYVDQVTEIRGFSEPQKEEYFRKKITDQNLAIEIIKHIKSSRSLHIMCHLPVFCWISATVLETMLKETEKNEIPKTLTQMYSHFLLIQISVKNKKYNKDTETNPKDLSQADKELIFKLAKLAFQQLQKGNLIFYEEDLRECGVDVTEASEYSSLCTEIFKEESGLNPEKVFSFVHLSIQEFLAAVHALESCLCKEEDVFLPKPVSDKVYNDYYDDDKETKSDKLYDDDGKTKSDTFYDEGDDDDDDDDGGGRASDKLSNFHRRAVDQSLKSKNGHLDLFLRFLMGLSLESNQNLLHGLLTQTGSSTLSNEETVKRTVEYISDKIKKESSPERVINLFHCQNELGANSLVEDMQTSLQSGTLSGTRLQPHQCSALSYLLLMSEEVLEVFSLNMYNTSEEAYQRLLPLVNICKRAVFDYWILSYEFCETLTSVLQTPDSTLRELDISHNKLSESKLKLLCAGNSPFCNIQTLVLAGCNLTYKSCKTLASALQTTNCPLRELDLRKNHLGDRGLKQLCSGPVIPLRNIQTLVLAGCNLTYKSCKTLASALQTPNSAQRKLILGDNDLGDRGVKLLCPGLTSPFCNLQTLDLNYCGLTEDCCSALAFVLRSPKSQLKHLELRENNLQDSGVRLLSAGLEDPNCKLQTLGLDYCNLTYKSCETLASALGNQNCPLRELVLSYNHLGDRGVKLLCAGLTSPLCNIQTLDLDYCGLTEDCCSDLVSVLHAPNSQLKQLELRDNDLKDSGVRLLSAGLEDPNCELQTLGLAGCLVTEEGCAALVSALRSNPSHLRNLDLSYNRGVPMGGGPLSTVLKDPSYKLTELKVDDGRDICFQMSSSARLEKPKLRVERLHNPGKKSLRTHLFYRNIWAINEAFPSTTQTETQEGHTLDIEFTPEVPLEVLNTSRVPEESQVKCGPERWIPPSCKTCDFIDDSTWLPIEPLTSTLQGVKTFSQRTPKGRYECSVSGLRWVCEMDVILKYHFRSWEPYSELLTDMQFTPVGPLLEITKELGELEEVHLPHFVCLGTKPSLRNEMRILHLEEHGVSFEEVNDVTRFHAKLLHPKFSALSVIMRLLFFTVDVHCELMLYMTVKQSTIIPRLYLFPSDPSQKQAVEQQEEQFQGSSRIPISRPEEAFKLNNAFRLQIPTSIAINPEMLKLQHRKDTPSFFRVVMKNTGVDIEMELIGEDERTVWKDLVPKDEYLTDSPSNCAVLEARRPAESSPAEQQLRSVRSEFVIRVSEPVLNSLLDGLLQDTVINQEEMDSVKVNAERAEKARKIMDMVLRKGTESSSRMIVLLWKMDPYLCTQLQLSVQGPS</sequence>
<dbReference type="SMART" id="SM01288">
    <property type="entry name" value="FISNA"/>
    <property type="match status" value="1"/>
</dbReference>
<proteinExistence type="inferred from homology"/>
<evidence type="ECO:0000259" key="24">
    <source>
        <dbReference type="PROSITE" id="PS51830"/>
    </source>
</evidence>
<feature type="compositionally biased region" description="Polar residues" evidence="21">
    <location>
        <begin position="1"/>
        <end position="16"/>
    </location>
</feature>
<keyword evidence="9" id="KW-0433">Leucine-rich repeat</keyword>
<dbReference type="InterPro" id="IPR007111">
    <property type="entry name" value="NACHT_NTPase"/>
</dbReference>
<keyword evidence="11" id="KW-0677">Repeat</keyword>
<dbReference type="PANTHER" id="PTHR24106">
    <property type="entry name" value="NACHT, LRR AND CARD DOMAINS-CONTAINING"/>
    <property type="match status" value="1"/>
</dbReference>
<evidence type="ECO:0000256" key="8">
    <source>
        <dbReference type="ARBA" id="ARBA00022590"/>
    </source>
</evidence>
<dbReference type="Pfam" id="PF00619">
    <property type="entry name" value="CARD"/>
    <property type="match status" value="1"/>
</dbReference>
<evidence type="ECO:0000256" key="15">
    <source>
        <dbReference type="ARBA" id="ARBA00022859"/>
    </source>
</evidence>
<dbReference type="Pfam" id="PF23679">
    <property type="entry name" value="UPA-FIIND"/>
    <property type="match status" value="1"/>
</dbReference>
<dbReference type="KEGG" id="els:105020833"/>
<dbReference type="InterPro" id="IPR001611">
    <property type="entry name" value="Leu-rich_rpt"/>
</dbReference>
<keyword evidence="8" id="KW-1210">Necrosis</keyword>
<dbReference type="GO" id="GO:0016323">
    <property type="term" value="C:basolateral plasma membrane"/>
    <property type="evidence" value="ECO:0007669"/>
    <property type="project" value="UniProtKB-SubCell"/>
</dbReference>
<dbReference type="Pfam" id="PF17779">
    <property type="entry name" value="WHD_NOD2"/>
    <property type="match status" value="1"/>
</dbReference>
<dbReference type="InterPro" id="IPR041075">
    <property type="entry name" value="NOD1/2_WH"/>
</dbReference>
<evidence type="ECO:0000259" key="23">
    <source>
        <dbReference type="PROSITE" id="PS50837"/>
    </source>
</evidence>
<evidence type="ECO:0000256" key="6">
    <source>
        <dbReference type="ARBA" id="ARBA00022490"/>
    </source>
</evidence>
<keyword evidence="17" id="KW-0564">Palmitate</keyword>
<dbReference type="CDD" id="cd00116">
    <property type="entry name" value="LRR_RI"/>
    <property type="match status" value="1"/>
</dbReference>
<dbReference type="Bgee" id="ENSELUG00000007440">
    <property type="expression patterns" value="Expressed in nose and 11 other cell types or tissues"/>
</dbReference>
<dbReference type="Pfam" id="PF17776">
    <property type="entry name" value="NLRC4_HD2"/>
    <property type="match status" value="1"/>
</dbReference>
<evidence type="ECO:0000256" key="14">
    <source>
        <dbReference type="ARBA" id="ARBA00022843"/>
    </source>
</evidence>
<evidence type="ECO:0000256" key="10">
    <source>
        <dbReference type="ARBA" id="ARBA00022670"/>
    </source>
</evidence>
<reference evidence="25" key="3">
    <citation type="submission" date="2025-08" db="UniProtKB">
        <authorList>
            <consortium name="Ensembl"/>
        </authorList>
    </citation>
    <scope>IDENTIFICATION</scope>
</reference>
<evidence type="ECO:0000256" key="21">
    <source>
        <dbReference type="SAM" id="MobiDB-lite"/>
    </source>
</evidence>
<feature type="region of interest" description="Disordered" evidence="21">
    <location>
        <begin position="552"/>
        <end position="576"/>
    </location>
</feature>
<reference evidence="26" key="1">
    <citation type="journal article" date="2014" name="PLoS ONE">
        <title>The genome and linkage map of the northern pike (Esox lucius): conserved synteny revealed between the salmonid sister group and the Neoteleostei.</title>
        <authorList>
            <person name="Rondeau E.B."/>
            <person name="Minkley D.R."/>
            <person name="Leong J.S."/>
            <person name="Messmer A.M."/>
            <person name="Jantzen J.R."/>
            <person name="von Schalburg K.R."/>
            <person name="Lemon C."/>
            <person name="Bird N.H."/>
            <person name="Koop B.F."/>
        </authorList>
    </citation>
    <scope>NUCLEOTIDE SEQUENCE</scope>
</reference>
<accession>A0A3P8ZNI3</accession>
<dbReference type="Ensembl" id="ENSELUT00000008721.3">
    <property type="protein sequence ID" value="ENSELUP00000030301.3"/>
    <property type="gene ID" value="ENSELUG00000007440.3"/>
</dbReference>
<feature type="region of interest" description="Disordered" evidence="21">
    <location>
        <begin position="154"/>
        <end position="178"/>
    </location>
</feature>
<dbReference type="RefSeq" id="XP_019899167.2">
    <property type="nucleotide sequence ID" value="XM_020043608.2"/>
</dbReference>
<dbReference type="Pfam" id="PF13516">
    <property type="entry name" value="LRR_6"/>
    <property type="match status" value="5"/>
</dbReference>
<keyword evidence="19" id="KW-0449">Lipoprotein</keyword>
<dbReference type="SUPFAM" id="SSF47986">
    <property type="entry name" value="DEATH domain"/>
    <property type="match status" value="1"/>
</dbReference>
<evidence type="ECO:0000313" key="25">
    <source>
        <dbReference type="Ensembl" id="ENSELUP00000030301.3"/>
    </source>
</evidence>
<keyword evidence="7" id="KW-0399">Innate immunity</keyword>
<dbReference type="InterPro" id="IPR029495">
    <property type="entry name" value="NACHT-assoc"/>
</dbReference>
<reference evidence="25" key="4">
    <citation type="submission" date="2025-09" db="UniProtKB">
        <authorList>
            <consortium name="Ensembl"/>
        </authorList>
    </citation>
    <scope>IDENTIFICATION</scope>
</reference>
<evidence type="ECO:0008006" key="27">
    <source>
        <dbReference type="Google" id="ProtNLM"/>
    </source>
</evidence>
<name>A0A3P8ZNI3_ESOLU</name>
<evidence type="ECO:0000256" key="11">
    <source>
        <dbReference type="ARBA" id="ARBA00022737"/>
    </source>
</evidence>
<dbReference type="SUPFAM" id="SSF52047">
    <property type="entry name" value="RNI-like"/>
    <property type="match status" value="2"/>
</dbReference>
<keyword evidence="14" id="KW-0832">Ubl conjugation</keyword>
<evidence type="ECO:0000256" key="2">
    <source>
        <dbReference type="ARBA" id="ARBA00004187"/>
    </source>
</evidence>
<evidence type="ECO:0000256" key="16">
    <source>
        <dbReference type="ARBA" id="ARBA00023136"/>
    </source>
</evidence>
<keyword evidence="6" id="KW-0963">Cytoplasm</keyword>